<feature type="non-terminal residue" evidence="2">
    <location>
        <position position="222"/>
    </location>
</feature>
<evidence type="ECO:0000313" key="2">
    <source>
        <dbReference type="EMBL" id="KAF9440831.1"/>
    </source>
</evidence>
<dbReference type="Proteomes" id="UP000807342">
    <property type="component" value="Unassembled WGS sequence"/>
</dbReference>
<dbReference type="EMBL" id="MU152236">
    <property type="protein sequence ID" value="KAF9440831.1"/>
    <property type="molecule type" value="Genomic_DNA"/>
</dbReference>
<comment type="caution">
    <text evidence="2">The sequence shown here is derived from an EMBL/GenBank/DDBJ whole genome shotgun (WGS) entry which is preliminary data.</text>
</comment>
<sequence length="222" mass="24754">MRYPTTIVSSTPHHEAPPDGSPEAFAHRQLVETEVASRPIPTSYPILSGVGPVPVSLPSFYRPGRCDEGQPPVRLPSIQSLLSSLQPAQSVESWTSVTSGFTPSVDTPPHSHTSDRLPEYRLMRPSRGRQRLTFPETRSEPSEQPYHPLQRDFVHLDLRQERSKFLMIPLGSPQLEGQQSPDVEPRLLHHREAIVNWAGQDHQTLTQDHSCANSNVTAPGDQ</sequence>
<feature type="region of interest" description="Disordered" evidence="1">
    <location>
        <begin position="1"/>
        <end position="23"/>
    </location>
</feature>
<name>A0A9P5WZS0_9AGAR</name>
<dbReference type="AlphaFoldDB" id="A0A9P5WZS0"/>
<accession>A0A9P5WZS0</accession>
<proteinExistence type="predicted"/>
<evidence type="ECO:0000256" key="1">
    <source>
        <dbReference type="SAM" id="MobiDB-lite"/>
    </source>
</evidence>
<protein>
    <submittedName>
        <fullName evidence="2">Uncharacterized protein</fullName>
    </submittedName>
</protein>
<gene>
    <name evidence="2" type="ORF">P691DRAFT_779985</name>
</gene>
<evidence type="ECO:0000313" key="3">
    <source>
        <dbReference type="Proteomes" id="UP000807342"/>
    </source>
</evidence>
<organism evidence="2 3">
    <name type="scientific">Macrolepiota fuliginosa MF-IS2</name>
    <dbReference type="NCBI Taxonomy" id="1400762"/>
    <lineage>
        <taxon>Eukaryota</taxon>
        <taxon>Fungi</taxon>
        <taxon>Dikarya</taxon>
        <taxon>Basidiomycota</taxon>
        <taxon>Agaricomycotina</taxon>
        <taxon>Agaricomycetes</taxon>
        <taxon>Agaricomycetidae</taxon>
        <taxon>Agaricales</taxon>
        <taxon>Agaricineae</taxon>
        <taxon>Agaricaceae</taxon>
        <taxon>Macrolepiota</taxon>
    </lineage>
</organism>
<keyword evidence="3" id="KW-1185">Reference proteome</keyword>
<reference evidence="2" key="1">
    <citation type="submission" date="2020-11" db="EMBL/GenBank/DDBJ databases">
        <authorList>
            <consortium name="DOE Joint Genome Institute"/>
            <person name="Ahrendt S."/>
            <person name="Riley R."/>
            <person name="Andreopoulos W."/>
            <person name="Labutti K."/>
            <person name="Pangilinan J."/>
            <person name="Ruiz-Duenas F.J."/>
            <person name="Barrasa J.M."/>
            <person name="Sanchez-Garcia M."/>
            <person name="Camarero S."/>
            <person name="Miyauchi S."/>
            <person name="Serrano A."/>
            <person name="Linde D."/>
            <person name="Babiker R."/>
            <person name="Drula E."/>
            <person name="Ayuso-Fernandez I."/>
            <person name="Pacheco R."/>
            <person name="Padilla G."/>
            <person name="Ferreira P."/>
            <person name="Barriuso J."/>
            <person name="Kellner H."/>
            <person name="Castanera R."/>
            <person name="Alfaro M."/>
            <person name="Ramirez L."/>
            <person name="Pisabarro A.G."/>
            <person name="Kuo A."/>
            <person name="Tritt A."/>
            <person name="Lipzen A."/>
            <person name="He G."/>
            <person name="Yan M."/>
            <person name="Ng V."/>
            <person name="Cullen D."/>
            <person name="Martin F."/>
            <person name="Rosso M.-N."/>
            <person name="Henrissat B."/>
            <person name="Hibbett D."/>
            <person name="Martinez A.T."/>
            <person name="Grigoriev I.V."/>
        </authorList>
    </citation>
    <scope>NUCLEOTIDE SEQUENCE</scope>
    <source>
        <strain evidence="2">MF-IS2</strain>
    </source>
</reference>
<feature type="compositionally biased region" description="Polar residues" evidence="1">
    <location>
        <begin position="1"/>
        <end position="11"/>
    </location>
</feature>